<sequence>MERLIHTWEDMKSVMRRRFGLHKKLQSLTQGSMSVENYYKEMEIVMIRANVEEDCEATMARFIGDLKKR</sequence>
<evidence type="ECO:0000313" key="2">
    <source>
        <dbReference type="EMBL" id="RDY11686.1"/>
    </source>
</evidence>
<accession>A0A371I9H8</accession>
<feature type="domain" description="Retrotransposon gag" evidence="1">
    <location>
        <begin position="5"/>
        <end position="66"/>
    </location>
</feature>
<dbReference type="AlphaFoldDB" id="A0A371I9H8"/>
<gene>
    <name evidence="2" type="ORF">CR513_03621</name>
</gene>
<proteinExistence type="predicted"/>
<feature type="non-terminal residue" evidence="2">
    <location>
        <position position="1"/>
    </location>
</feature>
<comment type="caution">
    <text evidence="2">The sequence shown here is derived from an EMBL/GenBank/DDBJ whole genome shotgun (WGS) entry which is preliminary data.</text>
</comment>
<name>A0A371I9H8_MUCPR</name>
<evidence type="ECO:0000313" key="3">
    <source>
        <dbReference type="Proteomes" id="UP000257109"/>
    </source>
</evidence>
<keyword evidence="3" id="KW-1185">Reference proteome</keyword>
<reference evidence="2" key="1">
    <citation type="submission" date="2018-05" db="EMBL/GenBank/DDBJ databases">
        <title>Draft genome of Mucuna pruriens seed.</title>
        <authorList>
            <person name="Nnadi N.E."/>
            <person name="Vos R."/>
            <person name="Hasami M.H."/>
            <person name="Devisetty U.K."/>
            <person name="Aguiy J.C."/>
        </authorList>
    </citation>
    <scope>NUCLEOTIDE SEQUENCE [LARGE SCALE GENOMIC DNA]</scope>
    <source>
        <strain evidence="2">JCA_2017</strain>
    </source>
</reference>
<organism evidence="2 3">
    <name type="scientific">Mucuna pruriens</name>
    <name type="common">Velvet bean</name>
    <name type="synonym">Dolichos pruriens</name>
    <dbReference type="NCBI Taxonomy" id="157652"/>
    <lineage>
        <taxon>Eukaryota</taxon>
        <taxon>Viridiplantae</taxon>
        <taxon>Streptophyta</taxon>
        <taxon>Embryophyta</taxon>
        <taxon>Tracheophyta</taxon>
        <taxon>Spermatophyta</taxon>
        <taxon>Magnoliopsida</taxon>
        <taxon>eudicotyledons</taxon>
        <taxon>Gunneridae</taxon>
        <taxon>Pentapetalae</taxon>
        <taxon>rosids</taxon>
        <taxon>fabids</taxon>
        <taxon>Fabales</taxon>
        <taxon>Fabaceae</taxon>
        <taxon>Papilionoideae</taxon>
        <taxon>50 kb inversion clade</taxon>
        <taxon>NPAAA clade</taxon>
        <taxon>indigoferoid/millettioid clade</taxon>
        <taxon>Phaseoleae</taxon>
        <taxon>Mucuna</taxon>
    </lineage>
</organism>
<dbReference type="OrthoDB" id="3863715at2759"/>
<dbReference type="Pfam" id="PF03732">
    <property type="entry name" value="Retrotrans_gag"/>
    <property type="match status" value="1"/>
</dbReference>
<dbReference type="PANTHER" id="PTHR35046:SF9">
    <property type="entry name" value="RNA-DIRECTED DNA POLYMERASE"/>
    <property type="match status" value="1"/>
</dbReference>
<evidence type="ECO:0000259" key="1">
    <source>
        <dbReference type="Pfam" id="PF03732"/>
    </source>
</evidence>
<dbReference type="InterPro" id="IPR005162">
    <property type="entry name" value="Retrotrans_gag_dom"/>
</dbReference>
<dbReference type="PANTHER" id="PTHR35046">
    <property type="entry name" value="ZINC KNUCKLE (CCHC-TYPE) FAMILY PROTEIN"/>
    <property type="match status" value="1"/>
</dbReference>
<dbReference type="Proteomes" id="UP000257109">
    <property type="component" value="Unassembled WGS sequence"/>
</dbReference>
<protein>
    <recommendedName>
        <fullName evidence="1">Retrotransposon gag domain-containing protein</fullName>
    </recommendedName>
</protein>
<dbReference type="EMBL" id="QJKJ01000599">
    <property type="protein sequence ID" value="RDY11686.1"/>
    <property type="molecule type" value="Genomic_DNA"/>
</dbReference>